<dbReference type="InterPro" id="IPR007712">
    <property type="entry name" value="RelE/ParE_toxin"/>
</dbReference>
<sequence length="104" mass="11960">MPKRIVRLSPRAERWLFSYIADLSDKNPAAARQILIRLEALKSMLADFPEITERGILPGTRRIIMRPLILTARLWNGTLEITNVRHERQKAAGKSFRPIGRADK</sequence>
<keyword evidence="3" id="KW-1185">Reference proteome</keyword>
<dbReference type="Gene3D" id="3.30.2310.20">
    <property type="entry name" value="RelE-like"/>
    <property type="match status" value="1"/>
</dbReference>
<dbReference type="Pfam" id="PF05016">
    <property type="entry name" value="ParE_toxin"/>
    <property type="match status" value="1"/>
</dbReference>
<evidence type="ECO:0000313" key="3">
    <source>
        <dbReference type="Proteomes" id="UP000320653"/>
    </source>
</evidence>
<proteinExistence type="predicted"/>
<gene>
    <name evidence="2" type="ORF">FHW37_102998</name>
</gene>
<accession>A0A561R421</accession>
<evidence type="ECO:0000256" key="1">
    <source>
        <dbReference type="ARBA" id="ARBA00022649"/>
    </source>
</evidence>
<dbReference type="AlphaFoldDB" id="A0A561R421"/>
<comment type="caution">
    <text evidence="2">The sequence shown here is derived from an EMBL/GenBank/DDBJ whole genome shotgun (WGS) entry which is preliminary data.</text>
</comment>
<dbReference type="RefSeq" id="WP_145635860.1">
    <property type="nucleotide sequence ID" value="NZ_VIWP01000002.1"/>
</dbReference>
<dbReference type="OrthoDB" id="595470at2"/>
<protein>
    <submittedName>
        <fullName evidence="2">Plasmid stabilization system protein ParE</fullName>
    </submittedName>
</protein>
<reference evidence="2 3" key="1">
    <citation type="submission" date="2019-06" db="EMBL/GenBank/DDBJ databases">
        <title>Sorghum-associated microbial communities from plants grown in Nebraska, USA.</title>
        <authorList>
            <person name="Schachtman D."/>
        </authorList>
    </citation>
    <scope>NUCLEOTIDE SEQUENCE [LARGE SCALE GENOMIC DNA]</scope>
    <source>
        <strain evidence="2 3">1225</strain>
    </source>
</reference>
<evidence type="ECO:0000313" key="2">
    <source>
        <dbReference type="EMBL" id="TWF57355.1"/>
    </source>
</evidence>
<organism evidence="2 3">
    <name type="scientific">Neorhizobium alkalisoli</name>
    <dbReference type="NCBI Taxonomy" id="528178"/>
    <lineage>
        <taxon>Bacteria</taxon>
        <taxon>Pseudomonadati</taxon>
        <taxon>Pseudomonadota</taxon>
        <taxon>Alphaproteobacteria</taxon>
        <taxon>Hyphomicrobiales</taxon>
        <taxon>Rhizobiaceae</taxon>
        <taxon>Rhizobium/Agrobacterium group</taxon>
        <taxon>Neorhizobium</taxon>
    </lineage>
</organism>
<name>A0A561R421_9HYPH</name>
<keyword evidence="1" id="KW-1277">Toxin-antitoxin system</keyword>
<dbReference type="EMBL" id="VIWP01000002">
    <property type="protein sequence ID" value="TWF57355.1"/>
    <property type="molecule type" value="Genomic_DNA"/>
</dbReference>
<dbReference type="InterPro" id="IPR035093">
    <property type="entry name" value="RelE/ParE_toxin_dom_sf"/>
</dbReference>
<dbReference type="Proteomes" id="UP000320653">
    <property type="component" value="Unassembled WGS sequence"/>
</dbReference>